<keyword evidence="6" id="KW-1185">Reference proteome</keyword>
<protein>
    <submittedName>
        <fullName evidence="5">Uncharacterized protein</fullName>
    </submittedName>
</protein>
<dbReference type="Pfam" id="PF00149">
    <property type="entry name" value="Metallophos"/>
    <property type="match status" value="1"/>
</dbReference>
<comment type="similarity">
    <text evidence="2">Belongs to the 5'-nucleotidase family.</text>
</comment>
<dbReference type="GO" id="GO:0009166">
    <property type="term" value="P:nucleotide catabolic process"/>
    <property type="evidence" value="ECO:0007669"/>
    <property type="project" value="InterPro"/>
</dbReference>
<dbReference type="InterPro" id="IPR029052">
    <property type="entry name" value="Metallo-depent_PP-like"/>
</dbReference>
<dbReference type="InterPro" id="IPR008334">
    <property type="entry name" value="5'-Nucleotdase_C"/>
</dbReference>
<evidence type="ECO:0000313" key="6">
    <source>
        <dbReference type="Proteomes" id="UP000074108"/>
    </source>
</evidence>
<dbReference type="Proteomes" id="UP000074108">
    <property type="component" value="Unassembled WGS sequence"/>
</dbReference>
<dbReference type="InterPro" id="IPR006179">
    <property type="entry name" value="5_nucleotidase/apyrase"/>
</dbReference>
<dbReference type="PANTHER" id="PTHR11575">
    <property type="entry name" value="5'-NUCLEOTIDASE-RELATED"/>
    <property type="match status" value="1"/>
</dbReference>
<dbReference type="Gene3D" id="3.90.780.10">
    <property type="entry name" value="5'-Nucleotidase, C-terminal domain"/>
    <property type="match status" value="1"/>
</dbReference>
<dbReference type="PRINTS" id="PR01607">
    <property type="entry name" value="APYRASEFAMLY"/>
</dbReference>
<keyword evidence="1" id="KW-0732">Signal</keyword>
<dbReference type="PROSITE" id="PS00786">
    <property type="entry name" value="5_NUCLEOTIDASE_2"/>
    <property type="match status" value="1"/>
</dbReference>
<feature type="domain" description="5'-Nucleotidase C-terminal" evidence="4">
    <location>
        <begin position="315"/>
        <end position="466"/>
    </location>
</feature>
<dbReference type="RefSeq" id="WP_059350032.1">
    <property type="nucleotide sequence ID" value="NZ_LDYG01000002.1"/>
</dbReference>
<sequence>MSKHPLAENTRKSITILFTSDLHGQIAYETEETTQGFVRTASYIASKQQEGSLLLIDNGDFLQGNHLSTFYYQNKMQHTHPIIEVMNLLKYDGAVLGNHEFDFSLDYLKQNEQASDFPWLAANVVHRDSGTPFFGEPYFIKTFHNGVSVAVLGLTHHHTPFWTNIDARIQFLDPVTCAKEWVKKLQDTEAPDIIVLAYHGGLSEEGLTGNAGIRLCQEVPGFHVLLTGHEHYTLVEKHHGVTIVQPGSHGGFVGEICVELSGTTVHSSATVIDGQQESIHSETFHLYKSRNQKVSYWLDSTVGTLHAPLLITNHLEACTRPHPYVQFLHDVQKSAMKTKLSVAAIFHEDTYGLPKQIKVKHILHNYSYRNRLVVKEITGHAIKQALERSATYFIWKDSKLTLSRHFPHYLYDMWDGLTYEIDPRKETGHRIKIHSILGESFAPDKQYEVTMSEYRALGSNGYEMLASGRTVRESTKDMASLMMDFIKNHPNYKPMIHYSFNIRGEETNETCHFNGR</sequence>
<dbReference type="STRING" id="1150625.Q75_00870"/>
<dbReference type="InterPro" id="IPR036907">
    <property type="entry name" value="5'-Nucleotdase_C_sf"/>
</dbReference>
<comment type="caution">
    <text evidence="5">The sequence shown here is derived from an EMBL/GenBank/DDBJ whole genome shotgun (WGS) entry which is preliminary data.</text>
</comment>
<reference evidence="5 6" key="1">
    <citation type="journal article" date="2016" name="Front. Microbiol.">
        <title>Microevolution Analysis of Bacillus coahuilensis Unveils Differences in Phosphorus Acquisition Strategies and Their Regulation.</title>
        <authorList>
            <person name="Gomez-Lunar Z."/>
            <person name="Hernandez-Gonzalez I."/>
            <person name="Rodriguez-Torres M.D."/>
            <person name="Souza V."/>
            <person name="Olmedo-Alvarez G."/>
        </authorList>
    </citation>
    <scope>NUCLEOTIDE SEQUENCE [LARGE SCALE GENOMIC DNA]</scope>
    <source>
        <strain evidence="6">p1.1.43</strain>
    </source>
</reference>
<evidence type="ECO:0000313" key="5">
    <source>
        <dbReference type="EMBL" id="KUP09215.1"/>
    </source>
</evidence>
<dbReference type="SUPFAM" id="SSF56300">
    <property type="entry name" value="Metallo-dependent phosphatases"/>
    <property type="match status" value="1"/>
</dbReference>
<dbReference type="AlphaFoldDB" id="A0A147KCA3"/>
<dbReference type="GO" id="GO:0016788">
    <property type="term" value="F:hydrolase activity, acting on ester bonds"/>
    <property type="evidence" value="ECO:0007669"/>
    <property type="project" value="InterPro"/>
</dbReference>
<dbReference type="PATRIC" id="fig|1150625.3.peg.179"/>
<evidence type="ECO:0000259" key="4">
    <source>
        <dbReference type="Pfam" id="PF02872"/>
    </source>
</evidence>
<name>A0A147KCA3_9BACI</name>
<dbReference type="PANTHER" id="PTHR11575:SF6">
    <property type="entry name" value="2',3'-CYCLIC-NUCLEOTIDE 2'-PHOSPHODIESTERASE_3'-NUCLEOTIDASE"/>
    <property type="match status" value="1"/>
</dbReference>
<proteinExistence type="inferred from homology"/>
<dbReference type="InterPro" id="IPR006146">
    <property type="entry name" value="5'-Nucleotdase_CS"/>
</dbReference>
<keyword evidence="2" id="KW-0547">Nucleotide-binding</keyword>
<dbReference type="InterPro" id="IPR004843">
    <property type="entry name" value="Calcineurin-like_PHP"/>
</dbReference>
<evidence type="ECO:0000256" key="1">
    <source>
        <dbReference type="ARBA" id="ARBA00022729"/>
    </source>
</evidence>
<dbReference type="SUPFAM" id="SSF55816">
    <property type="entry name" value="5'-nucleotidase (syn. UDP-sugar hydrolase), C-terminal domain"/>
    <property type="match status" value="1"/>
</dbReference>
<feature type="domain" description="Calcineurin-like phosphoesterase" evidence="3">
    <location>
        <begin position="15"/>
        <end position="231"/>
    </location>
</feature>
<evidence type="ECO:0000259" key="3">
    <source>
        <dbReference type="Pfam" id="PF00149"/>
    </source>
</evidence>
<organism evidence="5 6">
    <name type="scientific">Bacillus coahuilensis p1.1.43</name>
    <dbReference type="NCBI Taxonomy" id="1150625"/>
    <lineage>
        <taxon>Bacteria</taxon>
        <taxon>Bacillati</taxon>
        <taxon>Bacillota</taxon>
        <taxon>Bacilli</taxon>
        <taxon>Bacillales</taxon>
        <taxon>Bacillaceae</taxon>
        <taxon>Bacillus</taxon>
    </lineage>
</organism>
<accession>A0A147KCA3</accession>
<evidence type="ECO:0000256" key="2">
    <source>
        <dbReference type="RuleBase" id="RU362119"/>
    </source>
</evidence>
<dbReference type="GO" id="GO:0046872">
    <property type="term" value="F:metal ion binding"/>
    <property type="evidence" value="ECO:0007669"/>
    <property type="project" value="InterPro"/>
</dbReference>
<dbReference type="Gene3D" id="3.60.21.10">
    <property type="match status" value="1"/>
</dbReference>
<gene>
    <name evidence="5" type="ORF">Q75_00870</name>
</gene>
<dbReference type="Pfam" id="PF02872">
    <property type="entry name" value="5_nucleotid_C"/>
    <property type="match status" value="1"/>
</dbReference>
<keyword evidence="2" id="KW-0378">Hydrolase</keyword>
<dbReference type="EMBL" id="LDYG01000002">
    <property type="protein sequence ID" value="KUP09215.1"/>
    <property type="molecule type" value="Genomic_DNA"/>
</dbReference>
<dbReference type="GO" id="GO:0000166">
    <property type="term" value="F:nucleotide binding"/>
    <property type="evidence" value="ECO:0007669"/>
    <property type="project" value="UniProtKB-KW"/>
</dbReference>
<dbReference type="OrthoDB" id="9775118at2"/>
<dbReference type="GO" id="GO:0030288">
    <property type="term" value="C:outer membrane-bounded periplasmic space"/>
    <property type="evidence" value="ECO:0007669"/>
    <property type="project" value="TreeGrafter"/>
</dbReference>